<evidence type="ECO:0000313" key="6">
    <source>
        <dbReference type="Proteomes" id="UP000001887"/>
    </source>
</evidence>
<reference evidence="5 6" key="1">
    <citation type="journal article" date="2009" name="Stand. Genomic Sci.">
        <title>Complete genome sequence of Pirellula staleyi type strain (ATCC 27377).</title>
        <authorList>
            <person name="Clum A."/>
            <person name="Tindall B.J."/>
            <person name="Sikorski J."/>
            <person name="Ivanova N."/>
            <person name="Mavrommatis K."/>
            <person name="Lucas S."/>
            <person name="Glavina del Rio T."/>
            <person name="Nolan M."/>
            <person name="Chen F."/>
            <person name="Tice H."/>
            <person name="Pitluck S."/>
            <person name="Cheng J.F."/>
            <person name="Chertkov O."/>
            <person name="Brettin T."/>
            <person name="Han C."/>
            <person name="Detter J.C."/>
            <person name="Kuske C."/>
            <person name="Bruce D."/>
            <person name="Goodwin L."/>
            <person name="Ovchinikova G."/>
            <person name="Pati A."/>
            <person name="Mikhailova N."/>
            <person name="Chen A."/>
            <person name="Palaniappan K."/>
            <person name="Land M."/>
            <person name="Hauser L."/>
            <person name="Chang Y.J."/>
            <person name="Jeffries C.D."/>
            <person name="Chain P."/>
            <person name="Rohde M."/>
            <person name="Goker M."/>
            <person name="Bristow J."/>
            <person name="Eisen J.A."/>
            <person name="Markowitz V."/>
            <person name="Hugenholtz P."/>
            <person name="Kyrpides N.C."/>
            <person name="Klenk H.P."/>
            <person name="Lapidus A."/>
        </authorList>
    </citation>
    <scope>NUCLEOTIDE SEQUENCE [LARGE SCALE GENOMIC DNA]</scope>
    <source>
        <strain evidence="6">ATCC 27377 / DSM 6068 / ICPB 4128</strain>
    </source>
</reference>
<dbReference type="PANTHER" id="PTHR11712:SF336">
    <property type="entry name" value="3-OXOACYL-[ACYL-CARRIER-PROTEIN] SYNTHASE, MITOCHONDRIAL"/>
    <property type="match status" value="1"/>
</dbReference>
<accession>D2QY98</accession>
<evidence type="ECO:0000313" key="5">
    <source>
        <dbReference type="EMBL" id="ADB16312.1"/>
    </source>
</evidence>
<dbReference type="InterPro" id="IPR000794">
    <property type="entry name" value="Beta-ketoacyl_synthase"/>
</dbReference>
<evidence type="ECO:0000259" key="4">
    <source>
        <dbReference type="PROSITE" id="PS52004"/>
    </source>
</evidence>
<dbReference type="HOGENOM" id="CLU_000022_69_2_0"/>
<dbReference type="PROSITE" id="PS52004">
    <property type="entry name" value="KS3_2"/>
    <property type="match status" value="1"/>
</dbReference>
<sequence length="419" mass="43725">MPTARDVVITGLGVVSPIGVGREAFWGSLTSGKSGIRAVTELGGTDLPFAIGGEVVGFEPKEYVQPRKTLKVMCREIQAGYSAAMLAIADAKLAKGAIEPARLGIVMGSEMLYGEVPEMRDVFTHTAVDGKFQYDLWGTNAMRDLFPLWMLKYLPNMAACHIGIAIDARGPNNSIVQGAVSSLLAVIEAMSAIQRGAADVMIVGGSGSLINFSALTFRGWEQISKQQQLPAVSPRPFDLNRDGVLLGEGAGCLVLESREHAEKRGATLLAQVIGSASRCEAGRGPTIQGTAIDQSIAGALRSSQLDPASVGHVNAEAGGSVKFDALEAQAIQKHLGDVPVFAPKSYFGDLGAGSGAVELIASVLAIHQQQIPATLNFETPDPACPVNVTRTTTPLAKSAALVLNHSIFGQAAAVVLDAA</sequence>
<dbReference type="Proteomes" id="UP000001887">
    <property type="component" value="Chromosome"/>
</dbReference>
<dbReference type="Gene3D" id="3.40.47.10">
    <property type="match status" value="2"/>
</dbReference>
<dbReference type="AlphaFoldDB" id="D2QY98"/>
<gene>
    <name evidence="5" type="ordered locus">Psta_1637</name>
</gene>
<dbReference type="InterPro" id="IPR020841">
    <property type="entry name" value="PKS_Beta-ketoAc_synthase_dom"/>
</dbReference>
<dbReference type="eggNOG" id="COG0304">
    <property type="taxonomic scope" value="Bacteria"/>
</dbReference>
<protein>
    <submittedName>
        <fullName evidence="5">Beta-ketoacyl synthase</fullName>
    </submittedName>
</protein>
<dbReference type="CDD" id="cd00834">
    <property type="entry name" value="KAS_I_II"/>
    <property type="match status" value="1"/>
</dbReference>
<feature type="domain" description="Ketosynthase family 3 (KS3)" evidence="4">
    <location>
        <begin position="4"/>
        <end position="418"/>
    </location>
</feature>
<evidence type="ECO:0000256" key="1">
    <source>
        <dbReference type="ARBA" id="ARBA00008467"/>
    </source>
</evidence>
<dbReference type="SMART" id="SM00825">
    <property type="entry name" value="PKS_KS"/>
    <property type="match status" value="1"/>
</dbReference>
<evidence type="ECO:0000256" key="2">
    <source>
        <dbReference type="ARBA" id="ARBA00022679"/>
    </source>
</evidence>
<dbReference type="InterPro" id="IPR014030">
    <property type="entry name" value="Ketoacyl_synth_N"/>
</dbReference>
<dbReference type="KEGG" id="psl:Psta_1637"/>
<dbReference type="Pfam" id="PF00109">
    <property type="entry name" value="ketoacyl-synt"/>
    <property type="match status" value="1"/>
</dbReference>
<dbReference type="EMBL" id="CP001848">
    <property type="protein sequence ID" value="ADB16312.1"/>
    <property type="molecule type" value="Genomic_DNA"/>
</dbReference>
<dbReference type="GO" id="GO:0005829">
    <property type="term" value="C:cytosol"/>
    <property type="evidence" value="ECO:0007669"/>
    <property type="project" value="TreeGrafter"/>
</dbReference>
<dbReference type="PANTHER" id="PTHR11712">
    <property type="entry name" value="POLYKETIDE SYNTHASE-RELATED"/>
    <property type="match status" value="1"/>
</dbReference>
<comment type="similarity">
    <text evidence="1 3">Belongs to the thiolase-like superfamily. Beta-ketoacyl-ACP synthases family.</text>
</comment>
<dbReference type="InterPro" id="IPR016039">
    <property type="entry name" value="Thiolase-like"/>
</dbReference>
<evidence type="ECO:0000256" key="3">
    <source>
        <dbReference type="RuleBase" id="RU003694"/>
    </source>
</evidence>
<proteinExistence type="inferred from homology"/>
<dbReference type="InterPro" id="IPR014031">
    <property type="entry name" value="Ketoacyl_synth_C"/>
</dbReference>
<keyword evidence="6" id="KW-1185">Reference proteome</keyword>
<dbReference type="SUPFAM" id="SSF53901">
    <property type="entry name" value="Thiolase-like"/>
    <property type="match status" value="2"/>
</dbReference>
<dbReference type="Pfam" id="PF02801">
    <property type="entry name" value="Ketoacyl-synt_C"/>
    <property type="match status" value="1"/>
</dbReference>
<organism evidence="5 6">
    <name type="scientific">Pirellula staleyi (strain ATCC 27377 / DSM 6068 / ICPB 4128)</name>
    <name type="common">Pirella staleyi</name>
    <dbReference type="NCBI Taxonomy" id="530564"/>
    <lineage>
        <taxon>Bacteria</taxon>
        <taxon>Pseudomonadati</taxon>
        <taxon>Planctomycetota</taxon>
        <taxon>Planctomycetia</taxon>
        <taxon>Pirellulales</taxon>
        <taxon>Pirellulaceae</taxon>
        <taxon>Pirellula</taxon>
    </lineage>
</organism>
<dbReference type="STRING" id="530564.Psta_1637"/>
<dbReference type="GO" id="GO:0006633">
    <property type="term" value="P:fatty acid biosynthetic process"/>
    <property type="evidence" value="ECO:0007669"/>
    <property type="project" value="TreeGrafter"/>
</dbReference>
<keyword evidence="2 3" id="KW-0808">Transferase</keyword>
<dbReference type="GO" id="GO:0004315">
    <property type="term" value="F:3-oxoacyl-[acyl-carrier-protein] synthase activity"/>
    <property type="evidence" value="ECO:0007669"/>
    <property type="project" value="TreeGrafter"/>
</dbReference>
<name>D2QY98_PIRSD</name>